<evidence type="ECO:0000256" key="1">
    <source>
        <dbReference type="SAM" id="MobiDB-lite"/>
    </source>
</evidence>
<dbReference type="EMBL" id="FNPF01000006">
    <property type="protein sequence ID" value="SDY34163.1"/>
    <property type="molecule type" value="Genomic_DNA"/>
</dbReference>
<dbReference type="AlphaFoldDB" id="A0A1H3J2E7"/>
<evidence type="ECO:0000313" key="2">
    <source>
        <dbReference type="EMBL" id="SDY34163.1"/>
    </source>
</evidence>
<accession>A0A1H3J2E7</accession>
<reference evidence="2 3" key="1">
    <citation type="submission" date="2016-10" db="EMBL/GenBank/DDBJ databases">
        <authorList>
            <person name="de Groot N.N."/>
        </authorList>
    </citation>
    <scope>NUCLEOTIDE SEQUENCE [LARGE SCALE GENOMIC DNA]</scope>
    <source>
        <strain evidence="2 3">DSM 26880</strain>
    </source>
</reference>
<feature type="compositionally biased region" description="Pro residues" evidence="1">
    <location>
        <begin position="47"/>
        <end position="58"/>
    </location>
</feature>
<dbReference type="InterPro" id="IPR045851">
    <property type="entry name" value="AMP-bd_C_sf"/>
</dbReference>
<dbReference type="STRING" id="321339.SAMN05444340_10620"/>
<evidence type="ECO:0008006" key="4">
    <source>
        <dbReference type="Google" id="ProtNLM"/>
    </source>
</evidence>
<dbReference type="Gene3D" id="3.30.300.30">
    <property type="match status" value="1"/>
</dbReference>
<dbReference type="Proteomes" id="UP000199286">
    <property type="component" value="Unassembled WGS sequence"/>
</dbReference>
<dbReference type="SUPFAM" id="SSF56801">
    <property type="entry name" value="Acetyl-CoA synthetase-like"/>
    <property type="match status" value="1"/>
</dbReference>
<evidence type="ECO:0000313" key="3">
    <source>
        <dbReference type="Proteomes" id="UP000199286"/>
    </source>
</evidence>
<organism evidence="2 3">
    <name type="scientific">Citreimonas salinaria</name>
    <dbReference type="NCBI Taxonomy" id="321339"/>
    <lineage>
        <taxon>Bacteria</taxon>
        <taxon>Pseudomonadati</taxon>
        <taxon>Pseudomonadota</taxon>
        <taxon>Alphaproteobacteria</taxon>
        <taxon>Rhodobacterales</taxon>
        <taxon>Roseobacteraceae</taxon>
        <taxon>Citreimonas</taxon>
    </lineage>
</organism>
<protein>
    <recommendedName>
        <fullName evidence="4">AMP-binding enzyme C-terminal domain-containing protein</fullName>
    </recommendedName>
</protein>
<feature type="region of interest" description="Disordered" evidence="1">
    <location>
        <begin position="28"/>
        <end position="81"/>
    </location>
</feature>
<proteinExistence type="predicted"/>
<keyword evidence="3" id="KW-1185">Reference proteome</keyword>
<sequence>MPRARARYKHPRDFRVVQELPRNVMGKVQKNVLRDTHTATPTATPSRPSPVPAPPGPAVTPQAARRPRMRRASATVATLRP</sequence>
<name>A0A1H3J2E7_9RHOB</name>
<gene>
    <name evidence="2" type="ORF">SAMN05444340_10620</name>
</gene>